<evidence type="ECO:0000313" key="1">
    <source>
        <dbReference type="EMBL" id="KAJ5070693.1"/>
    </source>
</evidence>
<dbReference type="Gene3D" id="3.30.1140.40">
    <property type="entry name" value="Tctex-1"/>
    <property type="match status" value="1"/>
</dbReference>
<evidence type="ECO:0000313" key="2">
    <source>
        <dbReference type="Proteomes" id="UP001149090"/>
    </source>
</evidence>
<comment type="caution">
    <text evidence="1">The sequence shown here is derived from an EMBL/GenBank/DDBJ whole genome shotgun (WGS) entry which is preliminary data.</text>
</comment>
<proteinExistence type="predicted"/>
<dbReference type="Pfam" id="PF03645">
    <property type="entry name" value="Tctex-1"/>
    <property type="match status" value="1"/>
</dbReference>
<gene>
    <name evidence="1" type="ORF">M0811_01673</name>
</gene>
<accession>A0A9Q0R8R9</accession>
<dbReference type="OrthoDB" id="10059120at2759"/>
<dbReference type="InterPro" id="IPR005334">
    <property type="entry name" value="Tctex-1-like"/>
</dbReference>
<dbReference type="InterPro" id="IPR038586">
    <property type="entry name" value="Tctex-1-like_sf"/>
</dbReference>
<keyword evidence="2" id="KW-1185">Reference proteome</keyword>
<organism evidence="1 2">
    <name type="scientific">Anaeramoeba ignava</name>
    <name type="common">Anaerobic marine amoeba</name>
    <dbReference type="NCBI Taxonomy" id="1746090"/>
    <lineage>
        <taxon>Eukaryota</taxon>
        <taxon>Metamonada</taxon>
        <taxon>Anaeramoebidae</taxon>
        <taxon>Anaeramoeba</taxon>
    </lineage>
</organism>
<dbReference type="Proteomes" id="UP001149090">
    <property type="component" value="Unassembled WGS sequence"/>
</dbReference>
<dbReference type="EMBL" id="JAPDFW010000092">
    <property type="protein sequence ID" value="KAJ5070693.1"/>
    <property type="molecule type" value="Genomic_DNA"/>
</dbReference>
<dbReference type="AlphaFoldDB" id="A0A9Q0R8R9"/>
<protein>
    <submittedName>
        <fullName evidence="1">Dynein light chain tctex-type</fullName>
    </submittedName>
</protein>
<name>A0A9Q0R8R9_ANAIG</name>
<reference evidence="1" key="1">
    <citation type="submission" date="2022-10" db="EMBL/GenBank/DDBJ databases">
        <title>Novel sulphate-reducing endosymbionts in the free-living metamonad Anaeramoeba.</title>
        <authorList>
            <person name="Jerlstrom-Hultqvist J."/>
            <person name="Cepicka I."/>
            <person name="Gallot-Lavallee L."/>
            <person name="Salas-Leiva D."/>
            <person name="Curtis B.A."/>
            <person name="Zahonova K."/>
            <person name="Pipaliya S."/>
            <person name="Dacks J."/>
            <person name="Roger A.J."/>
        </authorList>
    </citation>
    <scope>NUCLEOTIDE SEQUENCE</scope>
    <source>
        <strain evidence="1">BMAN</strain>
    </source>
</reference>
<sequence>MENTVNNTFQSYKEKITEFMKEAIESTLQSEPYNHNRASKWTNFVIDKILEKLLQLNLSYQYIGEFLFIFN</sequence>